<protein>
    <submittedName>
        <fullName evidence="2">Nucleoside-diphosphate-sugar epimerase</fullName>
    </submittedName>
</protein>
<dbReference type="InterPro" id="IPR036291">
    <property type="entry name" value="NAD(P)-bd_dom_sf"/>
</dbReference>
<feature type="domain" description="NAD-dependent epimerase/dehydratase" evidence="1">
    <location>
        <begin position="6"/>
        <end position="208"/>
    </location>
</feature>
<comment type="caution">
    <text evidence="2">The sequence shown here is derived from an EMBL/GenBank/DDBJ whole genome shotgun (WGS) entry which is preliminary data.</text>
</comment>
<evidence type="ECO:0000313" key="2">
    <source>
        <dbReference type="EMBL" id="MBB6350474.1"/>
    </source>
</evidence>
<accession>A0A7X0CBW4</accession>
<dbReference type="Proteomes" id="UP000583800">
    <property type="component" value="Unassembled WGS sequence"/>
</dbReference>
<evidence type="ECO:0000259" key="1">
    <source>
        <dbReference type="Pfam" id="PF01370"/>
    </source>
</evidence>
<dbReference type="Pfam" id="PF01370">
    <property type="entry name" value="Epimerase"/>
    <property type="match status" value="1"/>
</dbReference>
<organism evidence="2 3">
    <name type="scientific">Nonomuraea muscovyensis</name>
    <dbReference type="NCBI Taxonomy" id="1124761"/>
    <lineage>
        <taxon>Bacteria</taxon>
        <taxon>Bacillati</taxon>
        <taxon>Actinomycetota</taxon>
        <taxon>Actinomycetes</taxon>
        <taxon>Streptosporangiales</taxon>
        <taxon>Streptosporangiaceae</taxon>
        <taxon>Nonomuraea</taxon>
    </lineage>
</organism>
<sequence>MSLHVVVGAGPTGSAVARLLADSGQRVRVVSRRGNGPDHPLVERVAIDAAAGRLVETLEGATTLFNCAMPPYDRWPAEWPPLAAALLNAAERTGADYIMLGNTYGYGLVDGPVTETLPMAATTVKGRVRAQMWTDALAAHEAGRVRVTEVRASDYLGAGAASLFTLLVVPEVLAGRPVSYLGDLDAAHSWSHTWDVARTLVAVSRHDAAFGRAWHVPSTSDLPVRQLTARLAEVAGAPAPTLSAMPDQELERLGETDSIMAEIPEMRYLYQRPHVLDSTRTEQEFGLKPTPLDDVLAETISLGTAR</sequence>
<evidence type="ECO:0000313" key="3">
    <source>
        <dbReference type="Proteomes" id="UP000583800"/>
    </source>
</evidence>
<dbReference type="AlphaFoldDB" id="A0A7X0CBW4"/>
<dbReference type="EMBL" id="JACHJB010000003">
    <property type="protein sequence ID" value="MBB6350474.1"/>
    <property type="molecule type" value="Genomic_DNA"/>
</dbReference>
<keyword evidence="3" id="KW-1185">Reference proteome</keyword>
<dbReference type="SUPFAM" id="SSF51735">
    <property type="entry name" value="NAD(P)-binding Rossmann-fold domains"/>
    <property type="match status" value="1"/>
</dbReference>
<dbReference type="Gene3D" id="3.40.50.720">
    <property type="entry name" value="NAD(P)-binding Rossmann-like Domain"/>
    <property type="match status" value="1"/>
</dbReference>
<reference evidence="2 3" key="1">
    <citation type="submission" date="2020-08" db="EMBL/GenBank/DDBJ databases">
        <title>Sequencing the genomes of 1000 actinobacteria strains.</title>
        <authorList>
            <person name="Klenk H.-P."/>
        </authorList>
    </citation>
    <scope>NUCLEOTIDE SEQUENCE [LARGE SCALE GENOMIC DNA]</scope>
    <source>
        <strain evidence="2 3">DSM 45913</strain>
    </source>
</reference>
<gene>
    <name evidence="2" type="ORF">FHU36_007046</name>
</gene>
<proteinExistence type="predicted"/>
<name>A0A7X0CBW4_9ACTN</name>
<dbReference type="InterPro" id="IPR001509">
    <property type="entry name" value="Epimerase_deHydtase"/>
</dbReference>
<dbReference type="RefSeq" id="WP_185088245.1">
    <property type="nucleotide sequence ID" value="NZ_JACHJB010000003.1"/>
</dbReference>